<protein>
    <submittedName>
        <fullName evidence="3">Uncharacterized protein</fullName>
    </submittedName>
</protein>
<name>A0A371RHM2_9PROT</name>
<feature type="region of interest" description="Disordered" evidence="1">
    <location>
        <begin position="26"/>
        <end position="50"/>
    </location>
</feature>
<accession>A0A371RHM2</accession>
<dbReference type="AlphaFoldDB" id="A0A371RHM2"/>
<sequence>MHLLKNTGRTLAALILVGGLAACGGNDSADEETTVETRTEKPAEKASAKKAEAEVDGQLFAAVNDDRRSWYVTHLESDGDWQSGSFWRAMSLKDTYQVTLFGLTSKAAKPSGKGEVMMSLVVQGETNNVRVVSAELTFFADGLSKTWTSENSGGAKVMLNRFIIDGDYIDIGGGFSGVVELPADSTASTDQPETFEIKDGSFAVRVRQFQR</sequence>
<comment type="caution">
    <text evidence="3">The sequence shown here is derived from an EMBL/GenBank/DDBJ whole genome shotgun (WGS) entry which is preliminary data.</text>
</comment>
<evidence type="ECO:0000256" key="2">
    <source>
        <dbReference type="SAM" id="SignalP"/>
    </source>
</evidence>
<dbReference type="EMBL" id="QUQO01000001">
    <property type="protein sequence ID" value="RFB04943.1"/>
    <property type="molecule type" value="Genomic_DNA"/>
</dbReference>
<feature type="compositionally biased region" description="Basic and acidic residues" evidence="1">
    <location>
        <begin position="35"/>
        <end position="50"/>
    </location>
</feature>
<dbReference type="OrthoDB" id="9869624at2"/>
<evidence type="ECO:0000313" key="4">
    <source>
        <dbReference type="Proteomes" id="UP000264589"/>
    </source>
</evidence>
<dbReference type="InParanoid" id="A0A371RHM2"/>
<reference evidence="3 4" key="1">
    <citation type="submission" date="2018-08" db="EMBL/GenBank/DDBJ databases">
        <title>Parvularcula sp. SM1705, isolated from surface water of the South Sea China.</title>
        <authorList>
            <person name="Sun L."/>
        </authorList>
    </citation>
    <scope>NUCLEOTIDE SEQUENCE [LARGE SCALE GENOMIC DNA]</scope>
    <source>
        <strain evidence="3 4">SM1705</strain>
    </source>
</reference>
<keyword evidence="2" id="KW-0732">Signal</keyword>
<evidence type="ECO:0000256" key="1">
    <source>
        <dbReference type="SAM" id="MobiDB-lite"/>
    </source>
</evidence>
<organism evidence="3 4">
    <name type="scientific">Parvularcula marina</name>
    <dbReference type="NCBI Taxonomy" id="2292771"/>
    <lineage>
        <taxon>Bacteria</taxon>
        <taxon>Pseudomonadati</taxon>
        <taxon>Pseudomonadota</taxon>
        <taxon>Alphaproteobacteria</taxon>
        <taxon>Parvularculales</taxon>
        <taxon>Parvularculaceae</taxon>
        <taxon>Parvularcula</taxon>
    </lineage>
</organism>
<proteinExistence type="predicted"/>
<evidence type="ECO:0000313" key="3">
    <source>
        <dbReference type="EMBL" id="RFB04943.1"/>
    </source>
</evidence>
<gene>
    <name evidence="3" type="ORF">DX908_06365</name>
</gene>
<dbReference type="RefSeq" id="WP_116391574.1">
    <property type="nucleotide sequence ID" value="NZ_QUQO01000001.1"/>
</dbReference>
<feature type="signal peptide" evidence="2">
    <location>
        <begin position="1"/>
        <end position="29"/>
    </location>
</feature>
<keyword evidence="4" id="KW-1185">Reference proteome</keyword>
<feature type="chain" id="PRO_5016705102" evidence="2">
    <location>
        <begin position="30"/>
        <end position="211"/>
    </location>
</feature>
<dbReference type="PROSITE" id="PS51257">
    <property type="entry name" value="PROKAR_LIPOPROTEIN"/>
    <property type="match status" value="1"/>
</dbReference>
<dbReference type="Proteomes" id="UP000264589">
    <property type="component" value="Unassembled WGS sequence"/>
</dbReference>